<sequence>MDTLAHLELPEKTQLILMYPNMKTSALSALQIIYTIICNDNQRNLIIKKYFFQNLFHSITLVIFTHLIQD</sequence>
<name>A0A1I7WYI8_HETBA</name>
<keyword evidence="1" id="KW-1133">Transmembrane helix</keyword>
<evidence type="ECO:0000313" key="3">
    <source>
        <dbReference type="WBParaSite" id="Hba_10244"/>
    </source>
</evidence>
<evidence type="ECO:0000256" key="1">
    <source>
        <dbReference type="SAM" id="Phobius"/>
    </source>
</evidence>
<dbReference type="Proteomes" id="UP000095283">
    <property type="component" value="Unplaced"/>
</dbReference>
<accession>A0A1I7WYI8</accession>
<organism evidence="2 3">
    <name type="scientific">Heterorhabditis bacteriophora</name>
    <name type="common">Entomopathogenic nematode worm</name>
    <dbReference type="NCBI Taxonomy" id="37862"/>
    <lineage>
        <taxon>Eukaryota</taxon>
        <taxon>Metazoa</taxon>
        <taxon>Ecdysozoa</taxon>
        <taxon>Nematoda</taxon>
        <taxon>Chromadorea</taxon>
        <taxon>Rhabditida</taxon>
        <taxon>Rhabditina</taxon>
        <taxon>Rhabditomorpha</taxon>
        <taxon>Strongyloidea</taxon>
        <taxon>Heterorhabditidae</taxon>
        <taxon>Heterorhabditis</taxon>
    </lineage>
</organism>
<protein>
    <submittedName>
        <fullName evidence="3">Uncharacterized protein</fullName>
    </submittedName>
</protein>
<feature type="transmembrane region" description="Helical" evidence="1">
    <location>
        <begin position="20"/>
        <end position="38"/>
    </location>
</feature>
<keyword evidence="1" id="KW-0812">Transmembrane</keyword>
<proteinExistence type="predicted"/>
<keyword evidence="1" id="KW-0472">Membrane</keyword>
<evidence type="ECO:0000313" key="2">
    <source>
        <dbReference type="Proteomes" id="UP000095283"/>
    </source>
</evidence>
<feature type="transmembrane region" description="Helical" evidence="1">
    <location>
        <begin position="50"/>
        <end position="68"/>
    </location>
</feature>
<reference evidence="3" key="1">
    <citation type="submission" date="2016-11" db="UniProtKB">
        <authorList>
            <consortium name="WormBaseParasite"/>
        </authorList>
    </citation>
    <scope>IDENTIFICATION</scope>
</reference>
<dbReference type="WBParaSite" id="Hba_10244">
    <property type="protein sequence ID" value="Hba_10244"/>
    <property type="gene ID" value="Hba_10244"/>
</dbReference>
<keyword evidence="2" id="KW-1185">Reference proteome</keyword>
<dbReference type="AlphaFoldDB" id="A0A1I7WYI8"/>